<sequence length="408" mass="44053">MRIANAGGDCGCGEQVNVKRNVVFKENLVRPSLSRIVPFLFLFLALTSRSGWVVADLGIAHVAPLTGPVAIEAKEYNLGIRLAIAAANASGGVNGQKLSLKTEDDEYTPEKTVAALNRVGASEVLAVLLPIGSPSMSRVLDDRILEQNRLPMVGVIPGAELFRAKTNPYLYHVRAGDHEQYRKLVEHALTLGLKRIAVVYADIPFGRDGLAAVDSFLRERQQPLVLEKSIPVKGAIDFSNVLGGLEKVSPDVVIVITPAKLAGEFVQAYRGRGLPGTIAMPSYGNAPSICQIAGDANARGVVLAQVFPNIRNTSLPIVRQYQDALRLHGEKEQKASLFQLEAFIATRVLIEGIRRAGSDVTREKLIAALNAMSKFDLGSFVVSFSGARHTGSNFVEISMIGRDCQLVY</sequence>
<dbReference type="InterPro" id="IPR028081">
    <property type="entry name" value="Leu-bd"/>
</dbReference>
<organism evidence="6">
    <name type="scientific">Dechloromonas aromatica (strain RCB)</name>
    <dbReference type="NCBI Taxonomy" id="159087"/>
    <lineage>
        <taxon>Bacteria</taxon>
        <taxon>Pseudomonadati</taxon>
        <taxon>Pseudomonadota</taxon>
        <taxon>Betaproteobacteria</taxon>
        <taxon>Rhodocyclales</taxon>
        <taxon>Azonexaceae</taxon>
        <taxon>Dechloromonas</taxon>
    </lineage>
</organism>
<dbReference type="SUPFAM" id="SSF53822">
    <property type="entry name" value="Periplasmic binding protein-like I"/>
    <property type="match status" value="1"/>
</dbReference>
<gene>
    <name evidence="6" type="ordered locus">Daro_2765</name>
</gene>
<dbReference type="CDD" id="cd06326">
    <property type="entry name" value="PBP1_ABC_ligand_binding-like"/>
    <property type="match status" value="1"/>
</dbReference>
<dbReference type="HOGENOM" id="CLU_027128_7_2_4"/>
<evidence type="ECO:0000313" key="6">
    <source>
        <dbReference type="EMBL" id="AAZ47495.1"/>
    </source>
</evidence>
<protein>
    <submittedName>
        <fullName evidence="6">Amino acid/amide ABC transporter substrate-binding protein, HAAT family</fullName>
    </submittedName>
</protein>
<evidence type="ECO:0000256" key="3">
    <source>
        <dbReference type="ARBA" id="ARBA00022729"/>
    </source>
</evidence>
<dbReference type="AlphaFoldDB" id="Q47CD6"/>
<dbReference type="PANTHER" id="PTHR47235:SF1">
    <property type="entry name" value="BLR6548 PROTEIN"/>
    <property type="match status" value="1"/>
</dbReference>
<keyword evidence="3" id="KW-0732">Signal</keyword>
<dbReference type="EMBL" id="CP000089">
    <property type="protein sequence ID" value="AAZ47495.1"/>
    <property type="molecule type" value="Genomic_DNA"/>
</dbReference>
<keyword evidence="2" id="KW-0813">Transport</keyword>
<evidence type="ECO:0000256" key="1">
    <source>
        <dbReference type="ARBA" id="ARBA00010062"/>
    </source>
</evidence>
<evidence type="ECO:0000256" key="4">
    <source>
        <dbReference type="ARBA" id="ARBA00022970"/>
    </source>
</evidence>
<dbReference type="PRINTS" id="PR00337">
    <property type="entry name" value="LEUILEVALBP"/>
</dbReference>
<comment type="similarity">
    <text evidence="1">Belongs to the leucine-binding protein family.</text>
</comment>
<accession>Q47CD6</accession>
<name>Q47CD6_DECAR</name>
<dbReference type="InterPro" id="IPR000709">
    <property type="entry name" value="Leu_Ile_Val-bd"/>
</dbReference>
<reference evidence="6" key="1">
    <citation type="submission" date="2005-08" db="EMBL/GenBank/DDBJ databases">
        <title>Complete sequence of Dechloromonas aromatica RCB.</title>
        <authorList>
            <person name="Salinero K.K."/>
            <person name="Copeland A."/>
            <person name="Lucas S."/>
            <person name="Lapidus A."/>
            <person name="Barry K."/>
            <person name="Detter J.C."/>
            <person name="Glavina T."/>
            <person name="Hammon N."/>
            <person name="Israni S."/>
            <person name="Pitluck S."/>
            <person name="Di Bartolo G."/>
            <person name="Trong S."/>
            <person name="Schmutz J."/>
            <person name="Larimer F."/>
            <person name="Land M."/>
            <person name="Ivanova N."/>
            <person name="Richardson P."/>
        </authorList>
    </citation>
    <scope>NUCLEOTIDE SEQUENCE</scope>
    <source>
        <strain evidence="6">RCB</strain>
    </source>
</reference>
<dbReference type="PANTHER" id="PTHR47235">
    <property type="entry name" value="BLR6548 PROTEIN"/>
    <property type="match status" value="1"/>
</dbReference>
<dbReference type="Pfam" id="PF13458">
    <property type="entry name" value="Peripla_BP_6"/>
    <property type="match status" value="1"/>
</dbReference>
<keyword evidence="4" id="KW-0029">Amino-acid transport</keyword>
<dbReference type="Gene3D" id="3.40.50.2300">
    <property type="match status" value="2"/>
</dbReference>
<feature type="domain" description="Leucine-binding protein" evidence="5">
    <location>
        <begin position="59"/>
        <end position="392"/>
    </location>
</feature>
<dbReference type="InterPro" id="IPR028082">
    <property type="entry name" value="Peripla_BP_I"/>
</dbReference>
<proteinExistence type="inferred from homology"/>
<evidence type="ECO:0000259" key="5">
    <source>
        <dbReference type="Pfam" id="PF13458"/>
    </source>
</evidence>
<dbReference type="STRING" id="159087.Daro_2765"/>
<dbReference type="GO" id="GO:0006865">
    <property type="term" value="P:amino acid transport"/>
    <property type="evidence" value="ECO:0007669"/>
    <property type="project" value="UniProtKB-KW"/>
</dbReference>
<dbReference type="eggNOG" id="COG0683">
    <property type="taxonomic scope" value="Bacteria"/>
</dbReference>
<dbReference type="KEGG" id="dar:Daro_2765"/>
<evidence type="ECO:0000256" key="2">
    <source>
        <dbReference type="ARBA" id="ARBA00022448"/>
    </source>
</evidence>